<dbReference type="EMBL" id="SOAX01000002">
    <property type="protein sequence ID" value="TDT43054.1"/>
    <property type="molecule type" value="Genomic_DNA"/>
</dbReference>
<feature type="transmembrane region" description="Helical" evidence="6">
    <location>
        <begin position="73"/>
        <end position="91"/>
    </location>
</feature>
<evidence type="ECO:0000256" key="6">
    <source>
        <dbReference type="SAM" id="Phobius"/>
    </source>
</evidence>
<dbReference type="PANTHER" id="PTHR36115">
    <property type="entry name" value="PROLINE-RICH ANTIGEN HOMOLOG-RELATED"/>
    <property type="match status" value="1"/>
</dbReference>
<evidence type="ECO:0000259" key="7">
    <source>
        <dbReference type="Pfam" id="PF06271"/>
    </source>
</evidence>
<evidence type="ECO:0000256" key="2">
    <source>
        <dbReference type="ARBA" id="ARBA00022475"/>
    </source>
</evidence>
<dbReference type="RefSeq" id="WP_133735152.1">
    <property type="nucleotide sequence ID" value="NZ_SOAX01000002.1"/>
</dbReference>
<protein>
    <submittedName>
        <fullName evidence="8">Putative RDD family membrane protein YckC</fullName>
    </submittedName>
</protein>
<evidence type="ECO:0000313" key="9">
    <source>
        <dbReference type="Proteomes" id="UP000295830"/>
    </source>
</evidence>
<gene>
    <name evidence="8" type="ORF">DES49_0864</name>
</gene>
<dbReference type="InterPro" id="IPR010432">
    <property type="entry name" value="RDD"/>
</dbReference>
<evidence type="ECO:0000256" key="1">
    <source>
        <dbReference type="ARBA" id="ARBA00004651"/>
    </source>
</evidence>
<accession>A0A4R7JYN1</accession>
<proteinExistence type="predicted"/>
<evidence type="ECO:0000313" key="8">
    <source>
        <dbReference type="EMBL" id="TDT43054.1"/>
    </source>
</evidence>
<comment type="subcellular location">
    <subcellularLocation>
        <location evidence="1">Cell membrane</location>
        <topology evidence="1">Multi-pass membrane protein</topology>
    </subcellularLocation>
</comment>
<organism evidence="8 9">
    <name type="scientific">Halospina denitrificans</name>
    <dbReference type="NCBI Taxonomy" id="332522"/>
    <lineage>
        <taxon>Bacteria</taxon>
        <taxon>Pseudomonadati</taxon>
        <taxon>Pseudomonadota</taxon>
        <taxon>Gammaproteobacteria</taxon>
        <taxon>Halospina</taxon>
    </lineage>
</organism>
<dbReference type="GO" id="GO:0005886">
    <property type="term" value="C:plasma membrane"/>
    <property type="evidence" value="ECO:0007669"/>
    <property type="project" value="UniProtKB-SubCell"/>
</dbReference>
<dbReference type="AlphaFoldDB" id="A0A4R7JYN1"/>
<keyword evidence="2" id="KW-1003">Cell membrane</keyword>
<keyword evidence="3 6" id="KW-0812">Transmembrane</keyword>
<name>A0A4R7JYN1_9GAMM</name>
<evidence type="ECO:0000256" key="3">
    <source>
        <dbReference type="ARBA" id="ARBA00022692"/>
    </source>
</evidence>
<keyword evidence="9" id="KW-1185">Reference proteome</keyword>
<evidence type="ECO:0000256" key="5">
    <source>
        <dbReference type="ARBA" id="ARBA00023136"/>
    </source>
</evidence>
<dbReference type="PANTHER" id="PTHR36115:SF10">
    <property type="entry name" value="RDD DOMAIN-CONTAINING PROTEIN"/>
    <property type="match status" value="1"/>
</dbReference>
<feature type="domain" description="RDD" evidence="7">
    <location>
        <begin position="14"/>
        <end position="155"/>
    </location>
</feature>
<dbReference type="OrthoDB" id="9793824at2"/>
<keyword evidence="5 6" id="KW-0472">Membrane</keyword>
<dbReference type="Pfam" id="PF06271">
    <property type="entry name" value="RDD"/>
    <property type="match status" value="1"/>
</dbReference>
<feature type="transmembrane region" description="Helical" evidence="6">
    <location>
        <begin position="20"/>
        <end position="44"/>
    </location>
</feature>
<dbReference type="Proteomes" id="UP000295830">
    <property type="component" value="Unassembled WGS sequence"/>
</dbReference>
<dbReference type="InterPro" id="IPR051791">
    <property type="entry name" value="Pra-immunoreactive"/>
</dbReference>
<evidence type="ECO:0000256" key="4">
    <source>
        <dbReference type="ARBA" id="ARBA00022989"/>
    </source>
</evidence>
<reference evidence="8 9" key="1">
    <citation type="submission" date="2019-03" db="EMBL/GenBank/DDBJ databases">
        <title>Genomic Encyclopedia of Type Strains, Phase IV (KMG-IV): sequencing the most valuable type-strain genomes for metagenomic binning, comparative biology and taxonomic classification.</title>
        <authorList>
            <person name="Goeker M."/>
        </authorList>
    </citation>
    <scope>NUCLEOTIDE SEQUENCE [LARGE SCALE GENOMIC DNA]</scope>
    <source>
        <strain evidence="8 9">DSM 15505</strain>
    </source>
</reference>
<feature type="transmembrane region" description="Helical" evidence="6">
    <location>
        <begin position="124"/>
        <end position="143"/>
    </location>
</feature>
<keyword evidence="4 6" id="KW-1133">Transmembrane helix</keyword>
<sequence>MSTRFEKSSELRPAPLLRRLAAMLYDGLLCIALLLVVTGLYTGLHKLLIHLELLGADRYAEMLEANTAISYDPVLTVLLVASLWGFFGFFWRRRGQTLGMQAWKIRIQNEDGSPITWLQAFMRVLVGILSWLALGLGYLWQWFDTGRRSWTDLASDSVTVLVSPRA</sequence>
<comment type="caution">
    <text evidence="8">The sequence shown here is derived from an EMBL/GenBank/DDBJ whole genome shotgun (WGS) entry which is preliminary data.</text>
</comment>